<reference evidence="2 3" key="1">
    <citation type="submission" date="2017-11" db="EMBL/GenBank/DDBJ databases">
        <title>Genome sequence of Entomoplasma melaleucae M1 (ATCC 49191).</title>
        <authorList>
            <person name="Lo W.-S."/>
            <person name="Gasparich G.E."/>
            <person name="Kuo C.-H."/>
        </authorList>
    </citation>
    <scope>NUCLEOTIDE SEQUENCE [LARGE SCALE GENOMIC DNA]</scope>
    <source>
        <strain evidence="2 3">M1</strain>
    </source>
</reference>
<proteinExistence type="predicted"/>
<accession>A0A2K8NWR8</accession>
<feature type="coiled-coil region" evidence="1">
    <location>
        <begin position="292"/>
        <end position="340"/>
    </location>
</feature>
<dbReference type="KEGG" id="eml:EMELA_v1c08050"/>
<keyword evidence="1" id="KW-0175">Coiled coil</keyword>
<dbReference type="RefSeq" id="WP_028124386.1">
    <property type="nucleotide sequence ID" value="NZ_CP024964.1"/>
</dbReference>
<sequence>MSKINLDHVNEIYSNIWKFESLLKSGKYYPLFTNELRQEGGAFKSKVKLPLMLLAKTGKTWTQEDGIPVTDAHEKIVEVELDQIFNSHIKIDKANVPADSSTWAGNKAKTITLQEGQELDTYTLKAIAQGVSKKIEAPSELNKDTIVDFFTVLEETAEEQKFALEDAIIFVSPKVRNEIVKAKLECVDRNVENTSVRITEVLGYNVVTAPIHKQGYDFIALPPQAYAWALAIHTALQSYEYTQGDFIGQLATVVNEFYGSKVVMPEMVIGIPVASGETRTFNSELIDAKGRIQELENLLAISKNSIRLTEEEKLKVEEEKAELLAKVESLEKELDEVLASEEKPAA</sequence>
<evidence type="ECO:0000313" key="3">
    <source>
        <dbReference type="Proteomes" id="UP000231896"/>
    </source>
</evidence>
<organism evidence="2 3">
    <name type="scientific">Mesoplasma melaleucae</name>
    <dbReference type="NCBI Taxonomy" id="81459"/>
    <lineage>
        <taxon>Bacteria</taxon>
        <taxon>Bacillati</taxon>
        <taxon>Mycoplasmatota</taxon>
        <taxon>Mollicutes</taxon>
        <taxon>Entomoplasmatales</taxon>
        <taxon>Entomoplasmataceae</taxon>
        <taxon>Mesoplasma</taxon>
    </lineage>
</organism>
<dbReference type="Proteomes" id="UP000231896">
    <property type="component" value="Chromosome"/>
</dbReference>
<evidence type="ECO:0000256" key="1">
    <source>
        <dbReference type="SAM" id="Coils"/>
    </source>
</evidence>
<dbReference type="AlphaFoldDB" id="A0A2K8NWR8"/>
<protein>
    <submittedName>
        <fullName evidence="2">Uncharacterized protein</fullName>
    </submittedName>
</protein>
<dbReference type="OrthoDB" id="391711at2"/>
<evidence type="ECO:0000313" key="2">
    <source>
        <dbReference type="EMBL" id="ATZ18292.1"/>
    </source>
</evidence>
<dbReference type="STRING" id="1408435.GCA_000685885_01066"/>
<dbReference type="EMBL" id="CP024964">
    <property type="protein sequence ID" value="ATZ18292.1"/>
    <property type="molecule type" value="Genomic_DNA"/>
</dbReference>
<name>A0A2K8NWR8_9MOLU</name>
<keyword evidence="3" id="KW-1185">Reference proteome</keyword>
<gene>
    <name evidence="2" type="ORF">EMELA_v1c08050</name>
</gene>